<name>A0ABS8JR49_9BURK</name>
<dbReference type="PIRSF" id="PIRSF006276">
    <property type="entry name" value="UspA"/>
    <property type="match status" value="1"/>
</dbReference>
<evidence type="ECO:0000256" key="1">
    <source>
        <dbReference type="ARBA" id="ARBA00008791"/>
    </source>
</evidence>
<dbReference type="Pfam" id="PF00582">
    <property type="entry name" value="Usp"/>
    <property type="match status" value="1"/>
</dbReference>
<gene>
    <name evidence="4" type="ORF">LJ656_07060</name>
</gene>
<dbReference type="InterPro" id="IPR006016">
    <property type="entry name" value="UspA"/>
</dbReference>
<accession>A0ABS8JR49</accession>
<comment type="similarity">
    <text evidence="1">Belongs to the universal stress protein A family.</text>
</comment>
<reference evidence="4 5" key="1">
    <citation type="submission" date="2021-11" db="EMBL/GenBank/DDBJ databases">
        <authorList>
            <person name="Oh E.-T."/>
            <person name="Kim S.-B."/>
        </authorList>
    </citation>
    <scope>NUCLEOTIDE SEQUENCE [LARGE SCALE GENOMIC DNA]</scope>
    <source>
        <strain evidence="4 5">MMS20-SJTR3</strain>
    </source>
</reference>
<protein>
    <submittedName>
        <fullName evidence="4">Universal stress protein</fullName>
    </submittedName>
</protein>
<keyword evidence="5" id="KW-1185">Reference proteome</keyword>
<organism evidence="4 5">
    <name type="scientific">Paraburkholderia sejongensis</name>
    <dbReference type="NCBI Taxonomy" id="2886946"/>
    <lineage>
        <taxon>Bacteria</taxon>
        <taxon>Pseudomonadati</taxon>
        <taxon>Pseudomonadota</taxon>
        <taxon>Betaproteobacteria</taxon>
        <taxon>Burkholderiales</taxon>
        <taxon>Burkholderiaceae</taxon>
        <taxon>Paraburkholderia</taxon>
    </lineage>
</organism>
<evidence type="ECO:0000259" key="3">
    <source>
        <dbReference type="Pfam" id="PF00582"/>
    </source>
</evidence>
<dbReference type="PRINTS" id="PR01438">
    <property type="entry name" value="UNVRSLSTRESS"/>
</dbReference>
<evidence type="ECO:0000256" key="2">
    <source>
        <dbReference type="SAM" id="MobiDB-lite"/>
    </source>
</evidence>
<dbReference type="RefSeq" id="WP_230508551.1">
    <property type="nucleotide sequence ID" value="NZ_JAJITD010000003.1"/>
</dbReference>
<feature type="domain" description="UspA" evidence="3">
    <location>
        <begin position="1"/>
        <end position="146"/>
    </location>
</feature>
<sequence>MYQNILVALDGSNASKSALKEAVGLAALTRGVVHPVYVVDKSPLFSYAGYYDPITLMEALRNDGHSVLAEAEQACMVADVQCRAEMTESNSLSDDVASAVLRHAQQVDADLIVMGTHGRRGIRRLVIGSVAEQVLRFSRCPVLLIREEGGQEPDFDEDASATRRAESGSTS</sequence>
<dbReference type="Proteomes" id="UP001431019">
    <property type="component" value="Unassembled WGS sequence"/>
</dbReference>
<dbReference type="SUPFAM" id="SSF52402">
    <property type="entry name" value="Adenine nucleotide alpha hydrolases-like"/>
    <property type="match status" value="1"/>
</dbReference>
<dbReference type="Gene3D" id="3.40.50.620">
    <property type="entry name" value="HUPs"/>
    <property type="match status" value="1"/>
</dbReference>
<proteinExistence type="inferred from homology"/>
<dbReference type="PANTHER" id="PTHR46268">
    <property type="entry name" value="STRESS RESPONSE PROTEIN NHAX"/>
    <property type="match status" value="1"/>
</dbReference>
<dbReference type="CDD" id="cd00293">
    <property type="entry name" value="USP-like"/>
    <property type="match status" value="1"/>
</dbReference>
<evidence type="ECO:0000313" key="4">
    <source>
        <dbReference type="EMBL" id="MCC8392343.1"/>
    </source>
</evidence>
<dbReference type="EMBL" id="JAJITD010000003">
    <property type="protein sequence ID" value="MCC8392343.1"/>
    <property type="molecule type" value="Genomic_DNA"/>
</dbReference>
<feature type="region of interest" description="Disordered" evidence="2">
    <location>
        <begin position="151"/>
        <end position="171"/>
    </location>
</feature>
<evidence type="ECO:0000313" key="5">
    <source>
        <dbReference type="Proteomes" id="UP001431019"/>
    </source>
</evidence>
<dbReference type="PANTHER" id="PTHR46268:SF6">
    <property type="entry name" value="UNIVERSAL STRESS PROTEIN UP12"/>
    <property type="match status" value="1"/>
</dbReference>
<dbReference type="InterPro" id="IPR014729">
    <property type="entry name" value="Rossmann-like_a/b/a_fold"/>
</dbReference>
<comment type="caution">
    <text evidence="4">The sequence shown here is derived from an EMBL/GenBank/DDBJ whole genome shotgun (WGS) entry which is preliminary data.</text>
</comment>
<feature type="compositionally biased region" description="Basic and acidic residues" evidence="2">
    <location>
        <begin position="160"/>
        <end position="171"/>
    </location>
</feature>
<dbReference type="InterPro" id="IPR006015">
    <property type="entry name" value="Universal_stress_UspA"/>
</dbReference>